<evidence type="ECO:0000256" key="3">
    <source>
        <dbReference type="ARBA" id="ARBA00007078"/>
    </source>
</evidence>
<name>U7DAL4_9BACT</name>
<dbReference type="SUPFAM" id="SSF50677">
    <property type="entry name" value="ValRS/IleRS/LeuRS editing domain"/>
    <property type="match status" value="1"/>
</dbReference>
<dbReference type="InterPro" id="IPR002300">
    <property type="entry name" value="aa-tRNA-synth_Ia"/>
</dbReference>
<evidence type="ECO:0000256" key="6">
    <source>
        <dbReference type="ARBA" id="ARBA00022598"/>
    </source>
</evidence>
<evidence type="ECO:0000256" key="9">
    <source>
        <dbReference type="ARBA" id="ARBA00022833"/>
    </source>
</evidence>
<evidence type="ECO:0000256" key="15">
    <source>
        <dbReference type="HAMAP-Rule" id="MF_02003"/>
    </source>
</evidence>
<dbReference type="InterPro" id="IPR002301">
    <property type="entry name" value="Ile-tRNA-ligase"/>
</dbReference>
<comment type="catalytic activity">
    <reaction evidence="14 15">
        <text>tRNA(Ile) + L-isoleucine + ATP = L-isoleucyl-tRNA(Ile) + AMP + diphosphate</text>
        <dbReference type="Rhea" id="RHEA:11060"/>
        <dbReference type="Rhea" id="RHEA-COMP:9666"/>
        <dbReference type="Rhea" id="RHEA-COMP:9695"/>
        <dbReference type="ChEBI" id="CHEBI:30616"/>
        <dbReference type="ChEBI" id="CHEBI:33019"/>
        <dbReference type="ChEBI" id="CHEBI:58045"/>
        <dbReference type="ChEBI" id="CHEBI:78442"/>
        <dbReference type="ChEBI" id="CHEBI:78528"/>
        <dbReference type="ChEBI" id="CHEBI:456215"/>
        <dbReference type="EC" id="6.1.1.5"/>
    </reaction>
</comment>
<dbReference type="InterPro" id="IPR009080">
    <property type="entry name" value="tRNAsynth_Ia_anticodon-bd"/>
</dbReference>
<dbReference type="GO" id="GO:0005524">
    <property type="term" value="F:ATP binding"/>
    <property type="evidence" value="ECO:0007669"/>
    <property type="project" value="UniProtKB-UniRule"/>
</dbReference>
<comment type="cofactor">
    <cofactor evidence="1 15">
        <name>Zn(2+)</name>
        <dbReference type="ChEBI" id="CHEBI:29105"/>
    </cofactor>
</comment>
<evidence type="ECO:0000256" key="13">
    <source>
        <dbReference type="ARBA" id="ARBA00025217"/>
    </source>
</evidence>
<dbReference type="PANTHER" id="PTHR42780">
    <property type="entry name" value="SOLEUCYL-TRNA SYNTHETASE"/>
    <property type="match status" value="1"/>
</dbReference>
<reference evidence="18 19" key="1">
    <citation type="journal article" date="2013" name="Environ. Microbiol.">
        <title>Genome analysis of Chitinivibrio alkaliphilus gen. nov., sp. nov., a novel extremely haloalkaliphilic anaerobic chitinolytic bacterium from the candidate phylum Termite Group 3.</title>
        <authorList>
            <person name="Sorokin D.Y."/>
            <person name="Gumerov V.M."/>
            <person name="Rakitin A.L."/>
            <person name="Beletsky A.V."/>
            <person name="Damste J.S."/>
            <person name="Muyzer G."/>
            <person name="Mardanov A.V."/>
            <person name="Ravin N.V."/>
        </authorList>
    </citation>
    <scope>NUCLEOTIDE SEQUENCE [LARGE SCALE GENOMIC DNA]</scope>
    <source>
        <strain evidence="18 19">ACht1</strain>
    </source>
</reference>
<dbReference type="PRINTS" id="PR00984">
    <property type="entry name" value="TRNASYNTHILE"/>
</dbReference>
<protein>
    <recommendedName>
        <fullName evidence="15">Isoleucine--tRNA ligase</fullName>
        <ecNumber evidence="15">6.1.1.5</ecNumber>
    </recommendedName>
    <alternativeName>
        <fullName evidence="15">Isoleucyl-tRNA synthetase</fullName>
        <shortName evidence="15">IleRS</shortName>
    </alternativeName>
</protein>
<dbReference type="AlphaFoldDB" id="U7DAL4"/>
<dbReference type="HAMAP" id="MF_02003">
    <property type="entry name" value="Ile_tRNA_synth_type2"/>
    <property type="match status" value="1"/>
</dbReference>
<comment type="subcellular location">
    <subcellularLocation>
        <location evidence="2 15">Cytoplasm</location>
    </subcellularLocation>
</comment>
<feature type="short sequence motif" description="'HIGH' region" evidence="15">
    <location>
        <begin position="54"/>
        <end position="64"/>
    </location>
</feature>
<dbReference type="GO" id="GO:0004822">
    <property type="term" value="F:isoleucine-tRNA ligase activity"/>
    <property type="evidence" value="ECO:0007669"/>
    <property type="project" value="UniProtKB-UniRule"/>
</dbReference>
<dbReference type="PATRIC" id="fig|1313304.3.peg.219"/>
<evidence type="ECO:0000256" key="8">
    <source>
        <dbReference type="ARBA" id="ARBA00022741"/>
    </source>
</evidence>
<feature type="binding site" evidence="15">
    <location>
        <position position="647"/>
    </location>
    <ligand>
        <name>ATP</name>
        <dbReference type="ChEBI" id="CHEBI:30616"/>
    </ligand>
</feature>
<dbReference type="SUPFAM" id="SSF52374">
    <property type="entry name" value="Nucleotidylyl transferase"/>
    <property type="match status" value="1"/>
</dbReference>
<keyword evidence="19" id="KW-1185">Reference proteome</keyword>
<evidence type="ECO:0000256" key="2">
    <source>
        <dbReference type="ARBA" id="ARBA00004496"/>
    </source>
</evidence>
<dbReference type="Gene3D" id="1.10.730.10">
    <property type="entry name" value="Isoleucyl-tRNA Synthetase, Domain 1"/>
    <property type="match status" value="1"/>
</dbReference>
<evidence type="ECO:0000256" key="5">
    <source>
        <dbReference type="ARBA" id="ARBA00022490"/>
    </source>
</evidence>
<proteinExistence type="inferred from homology"/>
<dbReference type="FunFam" id="3.40.50.620:FF:000063">
    <property type="entry name" value="Isoleucine--tRNA ligase"/>
    <property type="match status" value="1"/>
</dbReference>
<keyword evidence="9 15" id="KW-0862">Zinc</keyword>
<evidence type="ECO:0000256" key="7">
    <source>
        <dbReference type="ARBA" id="ARBA00022723"/>
    </source>
</evidence>
<keyword evidence="10 15" id="KW-0067">ATP-binding</keyword>
<evidence type="ECO:0000256" key="12">
    <source>
        <dbReference type="ARBA" id="ARBA00023146"/>
    </source>
</evidence>
<evidence type="ECO:0000256" key="4">
    <source>
        <dbReference type="ARBA" id="ARBA00011245"/>
    </source>
</evidence>
<dbReference type="GO" id="GO:0005737">
    <property type="term" value="C:cytoplasm"/>
    <property type="evidence" value="ECO:0007669"/>
    <property type="project" value="UniProtKB-SubCell"/>
</dbReference>
<gene>
    <name evidence="15" type="primary">ileS</name>
    <name evidence="18" type="ORF">CALK_0237</name>
</gene>
<dbReference type="PROSITE" id="PS00178">
    <property type="entry name" value="AA_TRNA_LIGASE_I"/>
    <property type="match status" value="1"/>
</dbReference>
<evidence type="ECO:0000313" key="18">
    <source>
        <dbReference type="EMBL" id="ERP39072.1"/>
    </source>
</evidence>
<evidence type="ECO:0000259" key="17">
    <source>
        <dbReference type="Pfam" id="PF08264"/>
    </source>
</evidence>
<feature type="short sequence motif" description="'KMSKS' region" evidence="15">
    <location>
        <begin position="644"/>
        <end position="648"/>
    </location>
</feature>
<evidence type="ECO:0000256" key="1">
    <source>
        <dbReference type="ARBA" id="ARBA00001947"/>
    </source>
</evidence>
<dbReference type="Pfam" id="PF08264">
    <property type="entry name" value="Anticodon_1"/>
    <property type="match status" value="1"/>
</dbReference>
<dbReference type="GO" id="GO:0000049">
    <property type="term" value="F:tRNA binding"/>
    <property type="evidence" value="ECO:0007669"/>
    <property type="project" value="InterPro"/>
</dbReference>
<dbReference type="OrthoDB" id="9810365at2"/>
<comment type="subunit">
    <text evidence="4 15">Monomer.</text>
</comment>
<organism evidence="18 19">
    <name type="scientific">Chitinivibrio alkaliphilus ACht1</name>
    <dbReference type="NCBI Taxonomy" id="1313304"/>
    <lineage>
        <taxon>Bacteria</taxon>
        <taxon>Pseudomonadati</taxon>
        <taxon>Fibrobacterota</taxon>
        <taxon>Chitinivibrionia</taxon>
        <taxon>Chitinivibrionales</taxon>
        <taxon>Chitinivibrionaceae</taxon>
        <taxon>Chitinivibrio</taxon>
    </lineage>
</organism>
<keyword evidence="6 15" id="KW-0436">Ligase</keyword>
<feature type="domain" description="Aminoacyl-tRNA synthetase class Ia" evidence="16">
    <location>
        <begin position="22"/>
        <end position="512"/>
    </location>
</feature>
<dbReference type="PANTHER" id="PTHR42780:SF1">
    <property type="entry name" value="ISOLEUCINE--TRNA LIGASE, CYTOPLASMIC"/>
    <property type="match status" value="1"/>
</dbReference>
<comment type="caution">
    <text evidence="18">The sequence shown here is derived from an EMBL/GenBank/DDBJ whole genome shotgun (WGS) entry which is preliminary data.</text>
</comment>
<dbReference type="InterPro" id="IPR001412">
    <property type="entry name" value="aa-tRNA-synth_I_CS"/>
</dbReference>
<keyword evidence="8 15" id="KW-0547">Nucleotide-binding</keyword>
<dbReference type="eggNOG" id="COG0060">
    <property type="taxonomic scope" value="Bacteria"/>
</dbReference>
<keyword evidence="12 15" id="KW-0030">Aminoacyl-tRNA synthetase</keyword>
<dbReference type="Pfam" id="PF19302">
    <property type="entry name" value="DUF5915"/>
    <property type="match status" value="1"/>
</dbReference>
<feature type="domain" description="Aminoacyl-tRNA synthetase class Ia" evidence="16">
    <location>
        <begin position="530"/>
        <end position="682"/>
    </location>
</feature>
<dbReference type="Pfam" id="PF00133">
    <property type="entry name" value="tRNA-synt_1"/>
    <property type="match status" value="2"/>
</dbReference>
<dbReference type="CDD" id="cd07961">
    <property type="entry name" value="Anticodon_Ia_Ile_ABEc"/>
    <property type="match status" value="1"/>
</dbReference>
<evidence type="ECO:0000256" key="11">
    <source>
        <dbReference type="ARBA" id="ARBA00022917"/>
    </source>
</evidence>
<dbReference type="EMBL" id="ASJR01000002">
    <property type="protein sequence ID" value="ERP39072.1"/>
    <property type="molecule type" value="Genomic_DNA"/>
</dbReference>
<comment type="function">
    <text evidence="13 15">Catalyzes the attachment of isoleucine to tRNA(Ile). As IleRS can inadvertently accommodate and process structurally similar amino acids such as valine, to avoid such errors it has two additional distinct tRNA(Ile)-dependent editing activities. One activity is designated as 'pretransfer' editing and involves the hydrolysis of activated Val-AMP. The other activity is designated 'posttransfer' editing and involves deacylation of mischarged Val-tRNA(Ile).</text>
</comment>
<dbReference type="Gene3D" id="3.90.740.10">
    <property type="entry name" value="Valyl/Leucyl/Isoleucyl-tRNA synthetase, editing domain"/>
    <property type="match status" value="1"/>
</dbReference>
<keyword evidence="5 15" id="KW-0963">Cytoplasm</keyword>
<dbReference type="GO" id="GO:0002161">
    <property type="term" value="F:aminoacyl-tRNA deacylase activity"/>
    <property type="evidence" value="ECO:0007669"/>
    <property type="project" value="InterPro"/>
</dbReference>
<keyword evidence="11 15" id="KW-0648">Protein biosynthesis</keyword>
<dbReference type="RefSeq" id="WP_022635785.1">
    <property type="nucleotide sequence ID" value="NZ_ASJR01000002.1"/>
</dbReference>
<comment type="similarity">
    <text evidence="3 15">Belongs to the class-I aminoacyl-tRNA synthetase family. IleS type 2 subfamily.</text>
</comment>
<sequence length="1091" mass="125256">MAQGYFKAVDTKVNFPRVEEKILATWKKNKTFQKSLEKTRQNETEDFVFYDGPPFATGLPHYGHLLAGTIKDIVPRYWTMRGHHVDRRFGWDTHGLPVENEMEKEFQVSGKKEIDDMGLHLFNEACRSIVLRYTSQWQEVVERMGRWVDFDNQYRTMDAPYMESIWWVFKEIWGKGLIYEGFRVQPYCPRCTTPLSNFEVNEGYQDKKDISITVKMPVKGQENTSILVWTTTPWTLPSNVALAVGPDIPYVKVQDGDEFFILAEARLSAYYKNESDYTVVETYTGRDLTGLSYTPMFPYFAERSEKFFQVHTADFVSTEDGTGIVHIAPAFGEDDFLVGKELGLPIVCPVDEEGRYTEEVCDYAGQFVHDANVQIVADIKETGRLVHKQTITHRYPFCYRCDTPLIYKAINTWFMQIEPLKPNMHENNSRIHWVPGHLQKGRFGKGIEGAPDWNIARNRYWGTPIPLWRCECGHIECVGSLKDLHVRAGKGNEEAGKTAHKEVVSRIKKALRDKAQSQLEKFNIDPAWAEAVGSTEISENDLHSHIVNALTLSCPECENAMERTPEVLDCWFESGSMPYAQNHYPFENKEYFEKNFPANFIAEGIDQTRGWFYTLTVLSSALFGREAFQNVIVNGIILAEDGNKMSKRLKNYAPPQEIMDKVGADAIRLFLINSPAVKAENLRFSEEGVREMARSILIPFWNAYSFFVTYANIDSWKPTSTEAPASDNELDRWVISLLAYVIRDVNREMEEYNLYKVVPLMVDFIDNLTNWYIRRSRRRFWKSQNDGDKENAYQTLYHVLVEFSKVMAPFLPFLTDAVYENLVCGTTPDAPESVHLCDFPRTQEKQVDEDIITQMALVRNAVGIGRLLRSRYGIKNRQPLSDITVIIRDAHKRHLVADMKHLIMDELNVKDVRLEEREESVLHISAKPNFKKLGPIFGKEMKKVGPEITAFTPEDITDLEAGATRSVLGRDITFEDILLVRNKKEGVEVETDGEVTLALNTEITESLAREGLVRELINRIQNHRKESGYEVSDRITLTLSCPAPLRDAMGDFMEIIQSETLTEKLTFDDAREARETCTVEEYSVGITSQKA</sequence>
<dbReference type="NCBIfam" id="TIGR00392">
    <property type="entry name" value="ileS"/>
    <property type="match status" value="1"/>
</dbReference>
<dbReference type="InterPro" id="IPR009008">
    <property type="entry name" value="Val/Leu/Ile-tRNA-synth_edit"/>
</dbReference>
<evidence type="ECO:0000259" key="16">
    <source>
        <dbReference type="Pfam" id="PF00133"/>
    </source>
</evidence>
<keyword evidence="7 15" id="KW-0479">Metal-binding</keyword>
<dbReference type="InterPro" id="IPR014729">
    <property type="entry name" value="Rossmann-like_a/b/a_fold"/>
</dbReference>
<dbReference type="STRING" id="1313304.CALK_0237"/>
<comment type="domain">
    <text evidence="15">IleRS has two distinct active sites: one for aminoacylation and one for editing. The misactivated valine is translocated from the active site to the editing site, which sterically excludes the correctly activated isoleucine. The single editing site contains two valyl binding pockets, one specific for each substrate (Val-AMP or Val-tRNA(Ile)).</text>
</comment>
<feature type="domain" description="Methionyl/Valyl/Leucyl/Isoleucyl-tRNA synthetase anticodon-binding" evidence="17">
    <location>
        <begin position="731"/>
        <end position="881"/>
    </location>
</feature>
<evidence type="ECO:0000256" key="14">
    <source>
        <dbReference type="ARBA" id="ARBA00048359"/>
    </source>
</evidence>
<dbReference type="Gene3D" id="3.40.50.620">
    <property type="entry name" value="HUPs"/>
    <property type="match status" value="2"/>
</dbReference>
<dbReference type="EC" id="6.1.1.5" evidence="15"/>
<dbReference type="CDD" id="cd00818">
    <property type="entry name" value="IleRS_core"/>
    <property type="match status" value="1"/>
</dbReference>
<dbReference type="InterPro" id="IPR033709">
    <property type="entry name" value="Anticodon_Ile_ABEc"/>
</dbReference>
<evidence type="ECO:0000313" key="19">
    <source>
        <dbReference type="Proteomes" id="UP000017148"/>
    </source>
</evidence>
<dbReference type="Proteomes" id="UP000017148">
    <property type="component" value="Unassembled WGS sequence"/>
</dbReference>
<accession>U7DAL4</accession>
<evidence type="ECO:0000256" key="10">
    <source>
        <dbReference type="ARBA" id="ARBA00022840"/>
    </source>
</evidence>
<dbReference type="InterPro" id="IPR013155">
    <property type="entry name" value="M/V/L/I-tRNA-synth_anticd-bd"/>
</dbReference>
<dbReference type="SUPFAM" id="SSF47323">
    <property type="entry name" value="Anticodon-binding domain of a subclass of class I aminoacyl-tRNA synthetases"/>
    <property type="match status" value="2"/>
</dbReference>
<dbReference type="GO" id="GO:0006428">
    <property type="term" value="P:isoleucyl-tRNA aminoacylation"/>
    <property type="evidence" value="ECO:0007669"/>
    <property type="project" value="UniProtKB-UniRule"/>
</dbReference>
<dbReference type="InterPro" id="IPR023586">
    <property type="entry name" value="Ile-tRNA-ligase_type2"/>
</dbReference>
<dbReference type="GO" id="GO:0008270">
    <property type="term" value="F:zinc ion binding"/>
    <property type="evidence" value="ECO:0007669"/>
    <property type="project" value="UniProtKB-UniRule"/>
</dbReference>